<name>A0ABP1ARI5_9BRYO</name>
<proteinExistence type="predicted"/>
<sequence length="92" mass="10140">MEIISACVPKSTLLLLAGVGYMHHPNLQGAIASLTLQGDAHTLPVSSPNEQEIQLYPFQLDVVKHLATLSVLARLWPKSLRSKSQEFQQCQC</sequence>
<evidence type="ECO:0000313" key="1">
    <source>
        <dbReference type="EMBL" id="CAK9865193.1"/>
    </source>
</evidence>
<dbReference type="Proteomes" id="UP001497522">
    <property type="component" value="Chromosome 15"/>
</dbReference>
<dbReference type="EMBL" id="OZ023716">
    <property type="protein sequence ID" value="CAK9865193.1"/>
    <property type="molecule type" value="Genomic_DNA"/>
</dbReference>
<evidence type="ECO:0000313" key="2">
    <source>
        <dbReference type="Proteomes" id="UP001497522"/>
    </source>
</evidence>
<organism evidence="1 2">
    <name type="scientific">Sphagnum jensenii</name>
    <dbReference type="NCBI Taxonomy" id="128206"/>
    <lineage>
        <taxon>Eukaryota</taxon>
        <taxon>Viridiplantae</taxon>
        <taxon>Streptophyta</taxon>
        <taxon>Embryophyta</taxon>
        <taxon>Bryophyta</taxon>
        <taxon>Sphagnophytina</taxon>
        <taxon>Sphagnopsida</taxon>
        <taxon>Sphagnales</taxon>
        <taxon>Sphagnaceae</taxon>
        <taxon>Sphagnum</taxon>
    </lineage>
</organism>
<reference evidence="1" key="1">
    <citation type="submission" date="2024-03" db="EMBL/GenBank/DDBJ databases">
        <authorList>
            <consortium name="ELIXIR-Norway"/>
            <consortium name="Elixir Norway"/>
        </authorList>
    </citation>
    <scope>NUCLEOTIDE SEQUENCE</scope>
</reference>
<gene>
    <name evidence="1" type="ORF">CSSPJE1EN2_LOCUS8188</name>
</gene>
<protein>
    <submittedName>
        <fullName evidence="1">Uncharacterized protein</fullName>
    </submittedName>
</protein>
<accession>A0ABP1ARI5</accession>
<keyword evidence="2" id="KW-1185">Reference proteome</keyword>